<dbReference type="EMBL" id="CP015093">
    <property type="protein sequence ID" value="APZ52650.1"/>
    <property type="molecule type" value="Genomic_DNA"/>
</dbReference>
<protein>
    <submittedName>
        <fullName evidence="1">Uncharacterized protein</fullName>
    </submittedName>
</protein>
<keyword evidence="2" id="KW-1185">Reference proteome</keyword>
<dbReference type="AlphaFoldDB" id="A0A1P8UTD6"/>
<dbReference type="Proteomes" id="UP000187059">
    <property type="component" value="Chromosome"/>
</dbReference>
<gene>
    <name evidence="1" type="ORF">Ga0080574_TMP2316</name>
</gene>
<sequence>MRSGEHGDFTRLVLDLPRDMQWRLSQPEARQAEIRFETGGYVFDFSDVFARIDRARVADLSVLAEGSGIRIDLACACAASAFLLRERMLVVDIRAGTPPLPEPSPPSPASKALSELRVGPDVGIGPPPAENALLPAFSLPTIADTGSVPAEAPAIDPGAFERMLSEQLATAATEGLLNPALRDLLRPNAARDASPEVYEDSVSGTGDAASTARTAIEAAIAGQDPYDLQSRIRIGGTACVRDDRLDLASWGGDETLETIIPELRARLYGEFDRLDPEVLIALARAYLHIGFGAEARALLELDPELRDPVLVALAGIVDGEADGAGVFAGQTDCDGFAALWALAGAPALPEGAEIDGDAIRRAFEKLPLNLRSLLGPRLATRLAEEGQPGVARNLLLQLARATGETSEDMVYSAAKIDRLEGAVDEARDVLEAFAARAGEHAPDAVAAAIEIATERREPVGARMTELSAAYATELRETEKGPELWRAHLRAMIANGEYEEGFASFWNADDIPESIRVAAAGEALILLTEQAPDTAFLKQTVSRAAAFDGLVEPKATLAVAERLLNLGLSDEAASWADLTGADRAARRTRLLTARIHLARSEPEAAEIALIGLQGEDVLRLRAEARRMMGDFDYARTAYDKLGEPQRARSAAWLAGDWPALDDAQDTLGATAALVRADLPNADETLPSLALAEQLAGTGAETRAALRALLEDTRLPSD</sequence>
<name>A0A1P8UTD6_9RHOB</name>
<accession>A0A1P8UTD6</accession>
<dbReference type="OrthoDB" id="7847197at2"/>
<reference evidence="1 2" key="1">
    <citation type="submission" date="2016-04" db="EMBL/GenBank/DDBJ databases">
        <title>Deep-sea bacteria in the southern Pacific.</title>
        <authorList>
            <person name="Tang K."/>
        </authorList>
    </citation>
    <scope>NUCLEOTIDE SEQUENCE [LARGE SCALE GENOMIC DNA]</scope>
    <source>
        <strain evidence="1 2">JLT2014</strain>
    </source>
</reference>
<proteinExistence type="predicted"/>
<dbReference type="STRING" id="1250539.Ga0080574_TMP2316"/>
<evidence type="ECO:0000313" key="2">
    <source>
        <dbReference type="Proteomes" id="UP000187059"/>
    </source>
</evidence>
<organism evidence="1 2">
    <name type="scientific">Salipiger abyssi</name>
    <dbReference type="NCBI Taxonomy" id="1250539"/>
    <lineage>
        <taxon>Bacteria</taxon>
        <taxon>Pseudomonadati</taxon>
        <taxon>Pseudomonadota</taxon>
        <taxon>Alphaproteobacteria</taxon>
        <taxon>Rhodobacterales</taxon>
        <taxon>Roseobacteraceae</taxon>
        <taxon>Salipiger</taxon>
    </lineage>
</organism>
<dbReference type="KEGG" id="paby:Ga0080574_TMP2316"/>
<evidence type="ECO:0000313" key="1">
    <source>
        <dbReference type="EMBL" id="APZ52650.1"/>
    </source>
</evidence>